<dbReference type="Gene3D" id="2.60.120.10">
    <property type="entry name" value="Jelly Rolls"/>
    <property type="match status" value="1"/>
</dbReference>
<comment type="caution">
    <text evidence="2">The sequence shown here is derived from an EMBL/GenBank/DDBJ whole genome shotgun (WGS) entry which is preliminary data.</text>
</comment>
<dbReference type="Proteomes" id="UP001596977">
    <property type="component" value="Unassembled WGS sequence"/>
</dbReference>
<proteinExistence type="predicted"/>
<dbReference type="SUPFAM" id="SSF51182">
    <property type="entry name" value="RmlC-like cupins"/>
    <property type="match status" value="1"/>
</dbReference>
<name>A0ABW3H8G5_9SPHN</name>
<dbReference type="InterPro" id="IPR014710">
    <property type="entry name" value="RmlC-like_jellyroll"/>
</dbReference>
<evidence type="ECO:0000313" key="3">
    <source>
        <dbReference type="Proteomes" id="UP001596977"/>
    </source>
</evidence>
<sequence length="307" mass="33561">MYESDDPRSRLSSTGSAPPPVTRAAPGGGAFSASSYARFYAEAPQVAEGGAKSWYARGANFVVAWSEVEPGTRLDRTGQDDEYVLLIPDAETRAVVTAGNDRQDIPGFTITMIPPGDSSVEITTGGRIVRLFSARTADIAALASNADAYAEPPAHIPPFEYWPDPEGGFRIRSYSLDVPDEEGRFGKIWRSTNFMVNVFQPQIGPRDPAKLSPHHHDDFEQCSLCIGGTYVHHLRWPWTANLADWRDDEHETCGTPSICVIPARVIHTSAAVDPGVNLLVDIFSPPRTDFSNMPGWVLNAADYPMPE</sequence>
<evidence type="ECO:0008006" key="4">
    <source>
        <dbReference type="Google" id="ProtNLM"/>
    </source>
</evidence>
<gene>
    <name evidence="2" type="ORF">ACFQ1E_06255</name>
</gene>
<accession>A0ABW3H8G5</accession>
<keyword evidence="3" id="KW-1185">Reference proteome</keyword>
<evidence type="ECO:0000313" key="2">
    <source>
        <dbReference type="EMBL" id="MFD0945936.1"/>
    </source>
</evidence>
<dbReference type="RefSeq" id="WP_264943263.1">
    <property type="nucleotide sequence ID" value="NZ_JAPDRA010000002.1"/>
</dbReference>
<reference evidence="3" key="1">
    <citation type="journal article" date="2019" name="Int. J. Syst. Evol. Microbiol.">
        <title>The Global Catalogue of Microorganisms (GCM) 10K type strain sequencing project: providing services to taxonomists for standard genome sequencing and annotation.</title>
        <authorList>
            <consortium name="The Broad Institute Genomics Platform"/>
            <consortium name="The Broad Institute Genome Sequencing Center for Infectious Disease"/>
            <person name="Wu L."/>
            <person name="Ma J."/>
        </authorList>
    </citation>
    <scope>NUCLEOTIDE SEQUENCE [LARGE SCALE GENOMIC DNA]</scope>
    <source>
        <strain evidence="3">CCUG 62982</strain>
    </source>
</reference>
<feature type="region of interest" description="Disordered" evidence="1">
    <location>
        <begin position="1"/>
        <end position="27"/>
    </location>
</feature>
<dbReference type="EMBL" id="JBHTJG010000002">
    <property type="protein sequence ID" value="MFD0945936.1"/>
    <property type="molecule type" value="Genomic_DNA"/>
</dbReference>
<dbReference type="InterPro" id="IPR011051">
    <property type="entry name" value="RmlC_Cupin_sf"/>
</dbReference>
<evidence type="ECO:0000256" key="1">
    <source>
        <dbReference type="SAM" id="MobiDB-lite"/>
    </source>
</evidence>
<protein>
    <recommendedName>
        <fullName evidence="4">Phytanoyl-CoA dioxygenase</fullName>
    </recommendedName>
</protein>
<organism evidence="2 3">
    <name type="scientific">Sphingomonas canadensis</name>
    <dbReference type="NCBI Taxonomy" id="1219257"/>
    <lineage>
        <taxon>Bacteria</taxon>
        <taxon>Pseudomonadati</taxon>
        <taxon>Pseudomonadota</taxon>
        <taxon>Alphaproteobacteria</taxon>
        <taxon>Sphingomonadales</taxon>
        <taxon>Sphingomonadaceae</taxon>
        <taxon>Sphingomonas</taxon>
    </lineage>
</organism>